<evidence type="ECO:0000259" key="2">
    <source>
        <dbReference type="PROSITE" id="PS51205"/>
    </source>
</evidence>
<dbReference type="GO" id="GO:0030139">
    <property type="term" value="C:endocytic vesicle"/>
    <property type="evidence" value="ECO:0007669"/>
    <property type="project" value="TreeGrafter"/>
</dbReference>
<dbReference type="EMBL" id="KV425915">
    <property type="protein sequence ID" value="KZV98757.1"/>
    <property type="molecule type" value="Genomic_DNA"/>
</dbReference>
<dbReference type="PANTHER" id="PTHR23101">
    <property type="entry name" value="RAB GDP/GTP EXCHANGE FACTOR"/>
    <property type="match status" value="1"/>
</dbReference>
<accession>A0A165M4K2</accession>
<dbReference type="Pfam" id="PF02204">
    <property type="entry name" value="VPS9"/>
    <property type="match status" value="1"/>
</dbReference>
<dbReference type="PROSITE" id="PS51205">
    <property type="entry name" value="VPS9"/>
    <property type="match status" value="1"/>
</dbReference>
<reference evidence="3 4" key="1">
    <citation type="journal article" date="2016" name="Mol. Biol. Evol.">
        <title>Comparative Genomics of Early-Diverging Mushroom-Forming Fungi Provides Insights into the Origins of Lignocellulose Decay Capabilities.</title>
        <authorList>
            <person name="Nagy L.G."/>
            <person name="Riley R."/>
            <person name="Tritt A."/>
            <person name="Adam C."/>
            <person name="Daum C."/>
            <person name="Floudas D."/>
            <person name="Sun H."/>
            <person name="Yadav J.S."/>
            <person name="Pangilinan J."/>
            <person name="Larsson K.H."/>
            <person name="Matsuura K."/>
            <person name="Barry K."/>
            <person name="Labutti K."/>
            <person name="Kuo R."/>
            <person name="Ohm R.A."/>
            <person name="Bhattacharya S.S."/>
            <person name="Shirouzu T."/>
            <person name="Yoshinaga Y."/>
            <person name="Martin F.M."/>
            <person name="Grigoriev I.V."/>
            <person name="Hibbett D.S."/>
        </authorList>
    </citation>
    <scope>NUCLEOTIDE SEQUENCE [LARGE SCALE GENOMIC DNA]</scope>
    <source>
        <strain evidence="3 4">HHB12029</strain>
    </source>
</reference>
<feature type="compositionally biased region" description="Low complexity" evidence="1">
    <location>
        <begin position="34"/>
        <end position="45"/>
    </location>
</feature>
<dbReference type="SUPFAM" id="SSF109993">
    <property type="entry name" value="VPS9 domain"/>
    <property type="match status" value="1"/>
</dbReference>
<dbReference type="InterPro" id="IPR037191">
    <property type="entry name" value="VPS9_dom_sf"/>
</dbReference>
<dbReference type="GO" id="GO:0005829">
    <property type="term" value="C:cytosol"/>
    <property type="evidence" value="ECO:0007669"/>
    <property type="project" value="TreeGrafter"/>
</dbReference>
<sequence>MSSPSKDHLFPATSLGRSGGLKITRDTSRESLIAHPLLSPSSPTSASPPAPAGASDSPRYVPYTPRQRQPTSTSTPATTAPVTATPLGGATGKLQQQNMKAVAQSLGLATDSVGWAILQKLVDGENGSEWDEIWHTLEAGKATLLLPAENMASTDVIGPEFVKDHVAFCTVLPSRTGTVVTLSGLRASWEEDTATFRSTVPVLSKRFKSISTPETSAVGLLALPPLPSSSGFAYQSNTILAYEPKLPLTADGKPALPPRPGARSVSTPSTASVSRLSNPFASLFTRPGTPTAGVSSSESHVHTHHHSPIEVSALAVSGKVIRKEIYRDITIGLTTELKSALSDLPPAIVSKILSFVAPLYPSPKSSKSSTAGALVAPGLGSPPDVLSDAFQNFYYTLQDDLEQAKTDEKRTYTDDQAHAFLERVEGALGQLFYDQLYRPSESDDISHDEALASRVAALNMLDLSLDHLGVDTNGQTEEVEAVVRSCGDVLQRLGDPSCRTPTAKAALLVEANRVVVEGLSRLPPICLRPEGEERKIADEKPPTVAALEPGIEKEMEAPIPKPVQEDIVQSPEPAAQALPAHGSPPPLPPRPHTPPRIPSSPSPSPAATPTPVAGDILLPIIIFAVVKSNPAQLVSHLLYVQRFRARATQQGEESYCLVNLMAVVEFLENVDMGALGLGDSQRVMSVSDLTPIPLQQATATATQSASARIRGQVGEVADAAGKVLSGVTGVVDTSFGVLRGLLPFQSPAAHPHPHPSDKTAAPLAEIQDAAPWNAERPTVGFGMLRRASGFSIASLPGFQKKSADEGGQQMVEVPSRAPSVRGGGEEGEDSEASEEASGSTDESDDEGGGGAGVDARSVRSFSSMMSGRAKRMSLSDRLAHASKGKGSSPSAPGKSVPLPAIHLHAAEAGAGSSRDQSPASVLRIAPPNVRFMTANDYDLRLGEISELLREYRRVVEGMRALGGFRD</sequence>
<dbReference type="InParanoid" id="A0A165M4K2"/>
<gene>
    <name evidence="3" type="ORF">EXIGLDRAFT_727083</name>
</gene>
<feature type="compositionally biased region" description="Acidic residues" evidence="1">
    <location>
        <begin position="825"/>
        <end position="834"/>
    </location>
</feature>
<dbReference type="GO" id="GO:0031267">
    <property type="term" value="F:small GTPase binding"/>
    <property type="evidence" value="ECO:0007669"/>
    <property type="project" value="TreeGrafter"/>
</dbReference>
<evidence type="ECO:0000313" key="3">
    <source>
        <dbReference type="EMBL" id="KZV98757.1"/>
    </source>
</evidence>
<protein>
    <recommendedName>
        <fullName evidence="2">VPS9 domain-containing protein</fullName>
    </recommendedName>
</protein>
<proteinExistence type="predicted"/>
<evidence type="ECO:0000313" key="4">
    <source>
        <dbReference type="Proteomes" id="UP000077266"/>
    </source>
</evidence>
<dbReference type="AlphaFoldDB" id="A0A165M4K2"/>
<dbReference type="InterPro" id="IPR045046">
    <property type="entry name" value="Vps9-like"/>
</dbReference>
<feature type="region of interest" description="Disordered" evidence="1">
    <location>
        <begin position="251"/>
        <end position="273"/>
    </location>
</feature>
<dbReference type="InterPro" id="IPR003123">
    <property type="entry name" value="VPS9"/>
</dbReference>
<dbReference type="Proteomes" id="UP000077266">
    <property type="component" value="Unassembled WGS sequence"/>
</dbReference>
<name>A0A165M4K2_EXIGL</name>
<feature type="compositionally biased region" description="Low complexity" evidence="1">
    <location>
        <begin position="70"/>
        <end position="88"/>
    </location>
</feature>
<dbReference type="GO" id="GO:0005085">
    <property type="term" value="F:guanyl-nucleotide exchange factor activity"/>
    <property type="evidence" value="ECO:0007669"/>
    <property type="project" value="InterPro"/>
</dbReference>
<dbReference type="GO" id="GO:0016192">
    <property type="term" value="P:vesicle-mediated transport"/>
    <property type="evidence" value="ECO:0007669"/>
    <property type="project" value="InterPro"/>
</dbReference>
<feature type="compositionally biased region" description="Pro residues" evidence="1">
    <location>
        <begin position="582"/>
        <end position="608"/>
    </location>
</feature>
<dbReference type="PANTHER" id="PTHR23101:SF25">
    <property type="entry name" value="GTPASE-ACTIVATING PROTEIN AND VPS9 DOMAIN-CONTAINING PROTEIN 1"/>
    <property type="match status" value="1"/>
</dbReference>
<dbReference type="STRING" id="1314781.A0A165M4K2"/>
<feature type="compositionally biased region" description="Low complexity" evidence="1">
    <location>
        <begin position="884"/>
        <end position="895"/>
    </location>
</feature>
<evidence type="ECO:0000256" key="1">
    <source>
        <dbReference type="SAM" id="MobiDB-lite"/>
    </source>
</evidence>
<organism evidence="3 4">
    <name type="scientific">Exidia glandulosa HHB12029</name>
    <dbReference type="NCBI Taxonomy" id="1314781"/>
    <lineage>
        <taxon>Eukaryota</taxon>
        <taxon>Fungi</taxon>
        <taxon>Dikarya</taxon>
        <taxon>Basidiomycota</taxon>
        <taxon>Agaricomycotina</taxon>
        <taxon>Agaricomycetes</taxon>
        <taxon>Auriculariales</taxon>
        <taxon>Exidiaceae</taxon>
        <taxon>Exidia</taxon>
    </lineage>
</organism>
<keyword evidence="4" id="KW-1185">Reference proteome</keyword>
<dbReference type="Gene3D" id="1.20.1050.80">
    <property type="entry name" value="VPS9 domain"/>
    <property type="match status" value="1"/>
</dbReference>
<dbReference type="OrthoDB" id="10264848at2759"/>
<feature type="compositionally biased region" description="Polar residues" evidence="1">
    <location>
        <begin position="264"/>
        <end position="273"/>
    </location>
</feature>
<feature type="region of interest" description="Disordered" evidence="1">
    <location>
        <begin position="798"/>
        <end position="895"/>
    </location>
</feature>
<feature type="domain" description="VPS9" evidence="2">
    <location>
        <begin position="445"/>
        <end position="676"/>
    </location>
</feature>
<feature type="region of interest" description="Disordered" evidence="1">
    <location>
        <begin position="1"/>
        <end position="90"/>
    </location>
</feature>
<feature type="region of interest" description="Disordered" evidence="1">
    <location>
        <begin position="572"/>
        <end position="609"/>
    </location>
</feature>